<feature type="transmembrane region" description="Helical" evidence="1">
    <location>
        <begin position="12"/>
        <end position="35"/>
    </location>
</feature>
<dbReference type="Gene3D" id="2.160.20.80">
    <property type="entry name" value="E3 ubiquitin-protein ligase SopA"/>
    <property type="match status" value="2"/>
</dbReference>
<comment type="caution">
    <text evidence="2">The sequence shown here is derived from an EMBL/GenBank/DDBJ whole genome shotgun (WGS) entry which is preliminary data.</text>
</comment>
<evidence type="ECO:0000313" key="2">
    <source>
        <dbReference type="EMBL" id="GLW67333.1"/>
    </source>
</evidence>
<dbReference type="Pfam" id="PF00805">
    <property type="entry name" value="Pentapeptide"/>
    <property type="match status" value="4"/>
</dbReference>
<accession>A0A9W6Q2H1</accession>
<keyword evidence="1" id="KW-0812">Transmembrane</keyword>
<reference evidence="2" key="1">
    <citation type="submission" date="2023-02" db="EMBL/GenBank/DDBJ databases">
        <title>Actinomadura rubrobrunea NBRC 14622.</title>
        <authorList>
            <person name="Ichikawa N."/>
            <person name="Sato H."/>
            <person name="Tonouchi N."/>
        </authorList>
    </citation>
    <scope>NUCLEOTIDE SEQUENCE</scope>
    <source>
        <strain evidence="2">NBRC 14622</strain>
    </source>
</reference>
<evidence type="ECO:0000313" key="3">
    <source>
        <dbReference type="Proteomes" id="UP001165124"/>
    </source>
</evidence>
<dbReference type="AlphaFoldDB" id="A0A9W6Q2H1"/>
<dbReference type="PANTHER" id="PTHR14136:SF17">
    <property type="entry name" value="BTB_POZ DOMAIN-CONTAINING PROTEIN KCTD9"/>
    <property type="match status" value="1"/>
</dbReference>
<keyword evidence="3" id="KW-1185">Reference proteome</keyword>
<organism evidence="2 3">
    <name type="scientific">Actinomadura rubrobrunea</name>
    <dbReference type="NCBI Taxonomy" id="115335"/>
    <lineage>
        <taxon>Bacteria</taxon>
        <taxon>Bacillati</taxon>
        <taxon>Actinomycetota</taxon>
        <taxon>Actinomycetes</taxon>
        <taxon>Streptosporangiales</taxon>
        <taxon>Thermomonosporaceae</taxon>
        <taxon>Actinomadura</taxon>
    </lineage>
</organism>
<feature type="transmembrane region" description="Helical" evidence="1">
    <location>
        <begin position="65"/>
        <end position="83"/>
    </location>
</feature>
<dbReference type="InterPro" id="IPR001646">
    <property type="entry name" value="5peptide_repeat"/>
</dbReference>
<evidence type="ECO:0008006" key="4">
    <source>
        <dbReference type="Google" id="ProtNLM"/>
    </source>
</evidence>
<evidence type="ECO:0000256" key="1">
    <source>
        <dbReference type="SAM" id="Phobius"/>
    </source>
</evidence>
<dbReference type="SUPFAM" id="SSF141571">
    <property type="entry name" value="Pentapeptide repeat-like"/>
    <property type="match status" value="1"/>
</dbReference>
<protein>
    <recommendedName>
        <fullName evidence="4">Pentapeptide repeat-containing protein</fullName>
    </recommendedName>
</protein>
<gene>
    <name evidence="2" type="ORF">Arub01_55760</name>
</gene>
<dbReference type="EMBL" id="BSRZ01000022">
    <property type="protein sequence ID" value="GLW67333.1"/>
    <property type="molecule type" value="Genomic_DNA"/>
</dbReference>
<proteinExistence type="predicted"/>
<dbReference type="Proteomes" id="UP001165124">
    <property type="component" value="Unassembled WGS sequence"/>
</dbReference>
<dbReference type="PANTHER" id="PTHR14136">
    <property type="entry name" value="BTB_POZ DOMAIN-CONTAINING PROTEIN KCTD9"/>
    <property type="match status" value="1"/>
</dbReference>
<sequence>MPNMKSGRSLRGWLSNMTFVVLVLLVGTGVVLLLWRGPWWFDGKYLKGVDNQSTVGPLIASFRHAVTQLLLGLGGVVALWFTWRNYRLSRRGQVTDRFIKALERLGSSEMYVRYGGVLALEQIVQDAPDQATHATQVLVAFVRDRAPDCRSSDEASRERRQSLSDEPEADVQAALTALTRTASRRHVDRIAAPLDLSYRYLAGARLDNADMRDAVLEGAKLSGASLWYADLRDATLDDADLSGADLEGANLIDAVLLGVNLSNAVLVEAILIEARLISADLRNAKLMNAILGGAMLARAKLCGANLRGADLSNAFMEFADLSNANLQNVDLRESWLESACLRHANLKGANLRSSSLEDTDLTGANLKDADLSRVRWLTVKQVVAARPGVTTKLPSEVASDPRVVERIKQVEGEQ</sequence>
<dbReference type="InterPro" id="IPR051082">
    <property type="entry name" value="Pentapeptide-BTB/POZ_domain"/>
</dbReference>
<keyword evidence="1" id="KW-1133">Transmembrane helix</keyword>
<name>A0A9W6Q2H1_9ACTN</name>
<keyword evidence="1" id="KW-0472">Membrane</keyword>